<dbReference type="Proteomes" id="UP000824099">
    <property type="component" value="Unassembled WGS sequence"/>
</dbReference>
<keyword evidence="3" id="KW-0131">Cell cycle</keyword>
<evidence type="ECO:0000256" key="3">
    <source>
        <dbReference type="HAMAP-Rule" id="MF_01805"/>
    </source>
</evidence>
<evidence type="ECO:0000313" key="5">
    <source>
        <dbReference type="Proteomes" id="UP000824099"/>
    </source>
</evidence>
<reference evidence="4" key="1">
    <citation type="submission" date="2020-10" db="EMBL/GenBank/DDBJ databases">
        <authorList>
            <person name="Gilroy R."/>
        </authorList>
    </citation>
    <scope>NUCLEOTIDE SEQUENCE</scope>
    <source>
        <strain evidence="4">CHK160-1198</strain>
    </source>
</reference>
<gene>
    <name evidence="3" type="primary">scpA</name>
    <name evidence="4" type="ORF">IAB06_06805</name>
</gene>
<dbReference type="InterPro" id="IPR003768">
    <property type="entry name" value="ScpA"/>
</dbReference>
<reference evidence="4" key="2">
    <citation type="journal article" date="2021" name="PeerJ">
        <title>Extensive microbial diversity within the chicken gut microbiome revealed by metagenomics and culture.</title>
        <authorList>
            <person name="Gilroy R."/>
            <person name="Ravi A."/>
            <person name="Getino M."/>
            <person name="Pursley I."/>
            <person name="Horton D.L."/>
            <person name="Alikhan N.F."/>
            <person name="Baker D."/>
            <person name="Gharbi K."/>
            <person name="Hall N."/>
            <person name="Watson M."/>
            <person name="Adriaenssens E.M."/>
            <person name="Foster-Nyarko E."/>
            <person name="Jarju S."/>
            <person name="Secka A."/>
            <person name="Antonio M."/>
            <person name="Oren A."/>
            <person name="Chaudhuri R.R."/>
            <person name="La Ragione R."/>
            <person name="Hildebrand F."/>
            <person name="Pallen M.J."/>
        </authorList>
    </citation>
    <scope>NUCLEOTIDE SEQUENCE</scope>
    <source>
        <strain evidence="4">CHK160-1198</strain>
    </source>
</reference>
<dbReference type="PANTHER" id="PTHR33969:SF2">
    <property type="entry name" value="SEGREGATION AND CONDENSATION PROTEIN A"/>
    <property type="match status" value="1"/>
</dbReference>
<dbReference type="GO" id="GO:0005737">
    <property type="term" value="C:cytoplasm"/>
    <property type="evidence" value="ECO:0007669"/>
    <property type="project" value="UniProtKB-SubCell"/>
</dbReference>
<evidence type="ECO:0000256" key="2">
    <source>
        <dbReference type="ARBA" id="ARBA00044777"/>
    </source>
</evidence>
<dbReference type="Pfam" id="PF02616">
    <property type="entry name" value="SMC_ScpA"/>
    <property type="match status" value="1"/>
</dbReference>
<dbReference type="GO" id="GO:0051301">
    <property type="term" value="P:cell division"/>
    <property type="evidence" value="ECO:0007669"/>
    <property type="project" value="UniProtKB-KW"/>
</dbReference>
<dbReference type="PANTHER" id="PTHR33969">
    <property type="entry name" value="SEGREGATION AND CONDENSATION PROTEIN A"/>
    <property type="match status" value="1"/>
</dbReference>
<organism evidence="4 5">
    <name type="scientific">Candidatus Avacidaminococcus intestinavium</name>
    <dbReference type="NCBI Taxonomy" id="2840684"/>
    <lineage>
        <taxon>Bacteria</taxon>
        <taxon>Bacillati</taxon>
        <taxon>Bacillota</taxon>
        <taxon>Negativicutes</taxon>
        <taxon>Acidaminococcales</taxon>
        <taxon>Acidaminococcaceae</taxon>
        <taxon>Acidaminococcaceae incertae sedis</taxon>
        <taxon>Candidatus Avacidaminococcus</taxon>
    </lineage>
</organism>
<accession>A0A9D1MRB2</accession>
<dbReference type="Gene3D" id="6.10.250.2410">
    <property type="match status" value="1"/>
</dbReference>
<comment type="caution">
    <text evidence="4">The sequence shown here is derived from an EMBL/GenBank/DDBJ whole genome shotgun (WGS) entry which is preliminary data.</text>
</comment>
<dbReference type="GO" id="GO:0006260">
    <property type="term" value="P:DNA replication"/>
    <property type="evidence" value="ECO:0007669"/>
    <property type="project" value="UniProtKB-UniRule"/>
</dbReference>
<comment type="subunit">
    <text evidence="3">Component of a cohesin-like complex composed of ScpA, ScpB and the Smc homodimer, in which ScpA and ScpB bind to the head domain of Smc. The presence of the three proteins is required for the association of the complex with DNA.</text>
</comment>
<evidence type="ECO:0000256" key="1">
    <source>
        <dbReference type="ARBA" id="ARBA00022829"/>
    </source>
</evidence>
<evidence type="ECO:0000313" key="4">
    <source>
        <dbReference type="EMBL" id="HIU64724.1"/>
    </source>
</evidence>
<proteinExistence type="inferred from homology"/>
<keyword evidence="3" id="KW-0132">Cell division</keyword>
<dbReference type="GO" id="GO:0007059">
    <property type="term" value="P:chromosome segregation"/>
    <property type="evidence" value="ECO:0007669"/>
    <property type="project" value="UniProtKB-UniRule"/>
</dbReference>
<protein>
    <recommendedName>
        <fullName evidence="2 3">Segregation and condensation protein A</fullName>
    </recommendedName>
</protein>
<dbReference type="EMBL" id="DVNI01000113">
    <property type="protein sequence ID" value="HIU64724.1"/>
    <property type="molecule type" value="Genomic_DNA"/>
</dbReference>
<dbReference type="AlphaFoldDB" id="A0A9D1MRB2"/>
<keyword evidence="1 3" id="KW-0159">Chromosome partition</keyword>
<name>A0A9D1MRB2_9FIRM</name>
<comment type="similarity">
    <text evidence="3">Belongs to the ScpA family.</text>
</comment>
<dbReference type="HAMAP" id="MF_01805">
    <property type="entry name" value="ScpA"/>
    <property type="match status" value="1"/>
</dbReference>
<comment type="subcellular location">
    <subcellularLocation>
        <location evidence="3">Cytoplasm</location>
    </subcellularLocation>
    <text evidence="3">Associated with two foci at the outer edges of the nucleoid region in young cells, and at four foci within both cell halves in older cells.</text>
</comment>
<sequence>MTIYNIKLHEFEGPLDLLMHLIDKNQIDIYDIPIVEITDQYIEYLNSMSEFDIEAASDFLVMAATLLQIKSRLLLPKPIDETEDIADPRQMLIEMLVEYKKVKAQALLLAEALKDAQKYHARQPVTFPDIKRTIKKFDFNILIKSLQELLTVEIIDTAVIERQQFHVQDKMQKILNSLNTKKSYEFRPLITKNTSKSELIAIFLAILELLRLNKIRIEQSHGLSSILVFSREDITDVL</sequence>
<keyword evidence="3" id="KW-0963">Cytoplasm</keyword>
<comment type="function">
    <text evidence="3">Participates in chromosomal partition during cell division. May act via the formation of a condensin-like complex containing Smc and ScpB that pull DNA away from mid-cell into both cell halves.</text>
</comment>